<dbReference type="GeneID" id="17297441"/>
<comment type="similarity">
    <text evidence="2">Belongs to the polycystin family.</text>
</comment>
<proteinExistence type="inferred from homology"/>
<evidence type="ECO:0000256" key="6">
    <source>
        <dbReference type="SAM" id="Phobius"/>
    </source>
</evidence>
<gene>
    <name evidence="9" type="ORF">GUITHDRAFT_113109</name>
</gene>
<protein>
    <submittedName>
        <fullName evidence="9 10">Uncharacterized protein</fullName>
    </submittedName>
</protein>
<feature type="domain" description="Polycystin cation channel PKD1/PKD2" evidence="7">
    <location>
        <begin position="320"/>
        <end position="541"/>
    </location>
</feature>
<feature type="transmembrane region" description="Helical" evidence="6">
    <location>
        <begin position="68"/>
        <end position="86"/>
    </location>
</feature>
<evidence type="ECO:0000256" key="3">
    <source>
        <dbReference type="ARBA" id="ARBA00022692"/>
    </source>
</evidence>
<dbReference type="OrthoDB" id="444119at2759"/>
<dbReference type="AlphaFoldDB" id="L1IXP2"/>
<evidence type="ECO:0000256" key="1">
    <source>
        <dbReference type="ARBA" id="ARBA00004141"/>
    </source>
</evidence>
<dbReference type="InterPro" id="IPR013122">
    <property type="entry name" value="PKD1_2_channel"/>
</dbReference>
<evidence type="ECO:0000259" key="7">
    <source>
        <dbReference type="Pfam" id="PF08016"/>
    </source>
</evidence>
<evidence type="ECO:0000256" key="5">
    <source>
        <dbReference type="ARBA" id="ARBA00023136"/>
    </source>
</evidence>
<sequence>MVIQPRFVVSKKVKTNFEKSIEKKQGSIVPNGSTFEDDDEDPHEPAVRRRSSVLQQLKEGIFTNNPRFWESLVYIIFLIIFTWVCMNAQGGSKSYSLAQSIRNELSSFESISSAGDWYVFMQTTFVPAVLPVTWYNGDSLNSDELRQVNMKFMLLGTISARQVRVKPNTCNMMKGSKMAKYADICYGPYSSSNEDRAPYGPTYATDINMKKFNYQTALELGCKVGCSTRGVLNAYSGGGYREDIPSARNLTVQTDAIAKISQLKTDRWIDKQTRAVIVEFAMYNLATDLMAVVQLIYEEDEAGSISAFIQVITLNIKHLYSDQGSAVDLIAEAVMLFMVVGYHVLSLWHWYKLGFTKYWKSLWTVIDWVNFVLFYVAFGLRYGALLNAKSANFPPADNEFVYYAPAANMVSMWKYVMGFNAILTWFKMFKYFGHIPFMSRLIRIMGACVEDVAAFMLCTFVALNGFVFTFMLTYGNQMSSYSTWTTTLMTLYRMCLGDWDYDSIYKYNWVTGRIYFALWTILSICFLLNMFVAIIMESYEIVREQEEKVTLMSYLRDKLSHVIGTTVHPIQVDHRGGEEASGRVPETLRTKSFADFMCQEEATLEEDDGRVQKDVLKLQTDVELVLASLVDFRKEMRSLGKKVHQITETGGKGHYPSNFLE</sequence>
<dbReference type="PaxDb" id="55529-EKX40847"/>
<evidence type="ECO:0000256" key="4">
    <source>
        <dbReference type="ARBA" id="ARBA00022989"/>
    </source>
</evidence>
<name>L1IXP2_GUITC</name>
<dbReference type="InterPro" id="IPR046791">
    <property type="entry name" value="Polycystin_dom"/>
</dbReference>
<comment type="subcellular location">
    <subcellularLocation>
        <location evidence="1">Membrane</location>
        <topology evidence="1">Multi-pass membrane protein</topology>
    </subcellularLocation>
</comment>
<reference evidence="11" key="2">
    <citation type="submission" date="2012-11" db="EMBL/GenBank/DDBJ databases">
        <authorList>
            <person name="Kuo A."/>
            <person name="Curtis B.A."/>
            <person name="Tanifuji G."/>
            <person name="Burki F."/>
            <person name="Gruber A."/>
            <person name="Irimia M."/>
            <person name="Maruyama S."/>
            <person name="Arias M.C."/>
            <person name="Ball S.G."/>
            <person name="Gile G.H."/>
            <person name="Hirakawa Y."/>
            <person name="Hopkins J.F."/>
            <person name="Rensing S.A."/>
            <person name="Schmutz J."/>
            <person name="Symeonidi A."/>
            <person name="Elias M."/>
            <person name="Eveleigh R.J."/>
            <person name="Herman E.K."/>
            <person name="Klute M.J."/>
            <person name="Nakayama T."/>
            <person name="Obornik M."/>
            <person name="Reyes-Prieto A."/>
            <person name="Armbrust E.V."/>
            <person name="Aves S.J."/>
            <person name="Beiko R.G."/>
            <person name="Coutinho P."/>
            <person name="Dacks J.B."/>
            <person name="Durnford D.G."/>
            <person name="Fast N.M."/>
            <person name="Green B.R."/>
            <person name="Grisdale C."/>
            <person name="Hempe F."/>
            <person name="Henrissat B."/>
            <person name="Hoppner M.P."/>
            <person name="Ishida K.-I."/>
            <person name="Kim E."/>
            <person name="Koreny L."/>
            <person name="Kroth P.G."/>
            <person name="Liu Y."/>
            <person name="Malik S.-B."/>
            <person name="Maier U.G."/>
            <person name="McRose D."/>
            <person name="Mock T."/>
            <person name="Neilson J.A."/>
            <person name="Onodera N.T."/>
            <person name="Poole A.M."/>
            <person name="Pritham E.J."/>
            <person name="Richards T.A."/>
            <person name="Rocap G."/>
            <person name="Roy S.W."/>
            <person name="Sarai C."/>
            <person name="Schaack S."/>
            <person name="Shirato S."/>
            <person name="Slamovits C.H."/>
            <person name="Spencer D.F."/>
            <person name="Suzuki S."/>
            <person name="Worden A.Z."/>
            <person name="Zauner S."/>
            <person name="Barry K."/>
            <person name="Bell C."/>
            <person name="Bharti A.K."/>
            <person name="Crow J.A."/>
            <person name="Grimwood J."/>
            <person name="Kramer R."/>
            <person name="Lindquist E."/>
            <person name="Lucas S."/>
            <person name="Salamov A."/>
            <person name="McFadden G.I."/>
            <person name="Lane C.E."/>
            <person name="Keeling P.J."/>
            <person name="Gray M.W."/>
            <person name="Grigoriev I.V."/>
            <person name="Archibald J.M."/>
        </authorList>
    </citation>
    <scope>NUCLEOTIDE SEQUENCE</scope>
    <source>
        <strain evidence="11">CCMP2712</strain>
    </source>
</reference>
<evidence type="ECO:0000259" key="8">
    <source>
        <dbReference type="Pfam" id="PF20519"/>
    </source>
</evidence>
<feature type="transmembrane region" description="Helical" evidence="6">
    <location>
        <begin position="514"/>
        <end position="536"/>
    </location>
</feature>
<dbReference type="EnsemblProtists" id="EKX40847">
    <property type="protein sequence ID" value="EKX40847"/>
    <property type="gene ID" value="GUITHDRAFT_113109"/>
</dbReference>
<feature type="transmembrane region" description="Helical" evidence="6">
    <location>
        <begin position="329"/>
        <end position="350"/>
    </location>
</feature>
<keyword evidence="4 6" id="KW-1133">Transmembrane helix</keyword>
<dbReference type="PANTHER" id="PTHR10877:SF183">
    <property type="entry name" value="AT14535P-RELATED"/>
    <property type="match status" value="1"/>
</dbReference>
<dbReference type="eggNOG" id="KOG3599">
    <property type="taxonomic scope" value="Eukaryota"/>
</dbReference>
<feature type="domain" description="Polycystin" evidence="8">
    <location>
        <begin position="108"/>
        <end position="314"/>
    </location>
</feature>
<reference evidence="9 11" key="1">
    <citation type="journal article" date="2012" name="Nature">
        <title>Algal genomes reveal evolutionary mosaicism and the fate of nucleomorphs.</title>
        <authorList>
            <consortium name="DOE Joint Genome Institute"/>
            <person name="Curtis B.A."/>
            <person name="Tanifuji G."/>
            <person name="Burki F."/>
            <person name="Gruber A."/>
            <person name="Irimia M."/>
            <person name="Maruyama S."/>
            <person name="Arias M.C."/>
            <person name="Ball S.G."/>
            <person name="Gile G.H."/>
            <person name="Hirakawa Y."/>
            <person name="Hopkins J.F."/>
            <person name="Kuo A."/>
            <person name="Rensing S.A."/>
            <person name="Schmutz J."/>
            <person name="Symeonidi A."/>
            <person name="Elias M."/>
            <person name="Eveleigh R.J."/>
            <person name="Herman E.K."/>
            <person name="Klute M.J."/>
            <person name="Nakayama T."/>
            <person name="Obornik M."/>
            <person name="Reyes-Prieto A."/>
            <person name="Armbrust E.V."/>
            <person name="Aves S.J."/>
            <person name="Beiko R.G."/>
            <person name="Coutinho P."/>
            <person name="Dacks J.B."/>
            <person name="Durnford D.G."/>
            <person name="Fast N.M."/>
            <person name="Green B.R."/>
            <person name="Grisdale C.J."/>
            <person name="Hempel F."/>
            <person name="Henrissat B."/>
            <person name="Hoppner M.P."/>
            <person name="Ishida K."/>
            <person name="Kim E."/>
            <person name="Koreny L."/>
            <person name="Kroth P.G."/>
            <person name="Liu Y."/>
            <person name="Malik S.B."/>
            <person name="Maier U.G."/>
            <person name="McRose D."/>
            <person name="Mock T."/>
            <person name="Neilson J.A."/>
            <person name="Onodera N.T."/>
            <person name="Poole A.M."/>
            <person name="Pritham E.J."/>
            <person name="Richards T.A."/>
            <person name="Rocap G."/>
            <person name="Roy S.W."/>
            <person name="Sarai C."/>
            <person name="Schaack S."/>
            <person name="Shirato S."/>
            <person name="Slamovits C.H."/>
            <person name="Spencer D.F."/>
            <person name="Suzuki S."/>
            <person name="Worden A.Z."/>
            <person name="Zauner S."/>
            <person name="Barry K."/>
            <person name="Bell C."/>
            <person name="Bharti A.K."/>
            <person name="Crow J.A."/>
            <person name="Grimwood J."/>
            <person name="Kramer R."/>
            <person name="Lindquist E."/>
            <person name="Lucas S."/>
            <person name="Salamov A."/>
            <person name="McFadden G.I."/>
            <person name="Lane C.E."/>
            <person name="Keeling P.J."/>
            <person name="Gray M.W."/>
            <person name="Grigoriev I.V."/>
            <person name="Archibald J.M."/>
        </authorList>
    </citation>
    <scope>NUCLEOTIDE SEQUENCE</scope>
    <source>
        <strain evidence="9 11">CCMP2712</strain>
    </source>
</reference>
<organism evidence="9">
    <name type="scientific">Guillardia theta (strain CCMP2712)</name>
    <name type="common">Cryptophyte</name>
    <dbReference type="NCBI Taxonomy" id="905079"/>
    <lineage>
        <taxon>Eukaryota</taxon>
        <taxon>Cryptophyceae</taxon>
        <taxon>Pyrenomonadales</taxon>
        <taxon>Geminigeraceae</taxon>
        <taxon>Guillardia</taxon>
    </lineage>
</organism>
<dbReference type="EMBL" id="JH993028">
    <property type="protein sequence ID" value="EKX40847.1"/>
    <property type="molecule type" value="Genomic_DNA"/>
</dbReference>
<dbReference type="STRING" id="905079.L1IXP2"/>
<dbReference type="PANTHER" id="PTHR10877">
    <property type="entry name" value="POLYCYSTIN FAMILY MEMBER"/>
    <property type="match status" value="1"/>
</dbReference>
<feature type="transmembrane region" description="Helical" evidence="6">
    <location>
        <begin position="400"/>
        <end position="426"/>
    </location>
</feature>
<evidence type="ECO:0000313" key="10">
    <source>
        <dbReference type="EnsemblProtists" id="EKX40847"/>
    </source>
</evidence>
<feature type="transmembrane region" description="Helical" evidence="6">
    <location>
        <begin position="362"/>
        <end position="380"/>
    </location>
</feature>
<dbReference type="Gene3D" id="1.10.287.70">
    <property type="match status" value="1"/>
</dbReference>
<dbReference type="Proteomes" id="UP000011087">
    <property type="component" value="Unassembled WGS sequence"/>
</dbReference>
<evidence type="ECO:0000256" key="2">
    <source>
        <dbReference type="ARBA" id="ARBA00007200"/>
    </source>
</evidence>
<reference evidence="10" key="3">
    <citation type="submission" date="2016-03" db="UniProtKB">
        <authorList>
            <consortium name="EnsemblProtists"/>
        </authorList>
    </citation>
    <scope>IDENTIFICATION</scope>
</reference>
<dbReference type="InterPro" id="IPR051223">
    <property type="entry name" value="Polycystin"/>
</dbReference>
<keyword evidence="11" id="KW-1185">Reference proteome</keyword>
<dbReference type="GO" id="GO:0016020">
    <property type="term" value="C:membrane"/>
    <property type="evidence" value="ECO:0007669"/>
    <property type="project" value="UniProtKB-SubCell"/>
</dbReference>
<evidence type="ECO:0000313" key="9">
    <source>
        <dbReference type="EMBL" id="EKX40847.1"/>
    </source>
</evidence>
<dbReference type="OMA" id="FTMLTEW"/>
<dbReference type="KEGG" id="gtt:GUITHDRAFT_113109"/>
<evidence type="ECO:0000313" key="11">
    <source>
        <dbReference type="Proteomes" id="UP000011087"/>
    </source>
</evidence>
<feature type="transmembrane region" description="Helical" evidence="6">
    <location>
        <begin position="447"/>
        <end position="474"/>
    </location>
</feature>
<dbReference type="Pfam" id="PF20519">
    <property type="entry name" value="Polycystin_dom"/>
    <property type="match status" value="1"/>
</dbReference>
<dbReference type="HOGENOM" id="CLU_012097_0_0_1"/>
<feature type="transmembrane region" description="Helical" evidence="6">
    <location>
        <begin position="276"/>
        <end position="297"/>
    </location>
</feature>
<keyword evidence="5 6" id="KW-0472">Membrane</keyword>
<accession>L1IXP2</accession>
<dbReference type="Pfam" id="PF08016">
    <property type="entry name" value="PKD_channel"/>
    <property type="match status" value="1"/>
</dbReference>
<dbReference type="RefSeq" id="XP_005827827.1">
    <property type="nucleotide sequence ID" value="XM_005827770.1"/>
</dbReference>
<keyword evidence="3 6" id="KW-0812">Transmembrane</keyword>